<name>A0A2P2Q2C5_RHIMU</name>
<accession>A0A2P2Q2C5</accession>
<protein>
    <submittedName>
        <fullName evidence="1">Uncharacterized protein</fullName>
    </submittedName>
</protein>
<dbReference type="AlphaFoldDB" id="A0A2P2Q2C5"/>
<evidence type="ECO:0000313" key="1">
    <source>
        <dbReference type="EMBL" id="MBX61053.1"/>
    </source>
</evidence>
<sequence length="18" mass="2183">MQHNTYAGTCYTQIYKFN</sequence>
<dbReference type="EMBL" id="GGEC01080569">
    <property type="protein sequence ID" value="MBX61053.1"/>
    <property type="molecule type" value="Transcribed_RNA"/>
</dbReference>
<organism evidence="1">
    <name type="scientific">Rhizophora mucronata</name>
    <name type="common">Asiatic mangrove</name>
    <dbReference type="NCBI Taxonomy" id="61149"/>
    <lineage>
        <taxon>Eukaryota</taxon>
        <taxon>Viridiplantae</taxon>
        <taxon>Streptophyta</taxon>
        <taxon>Embryophyta</taxon>
        <taxon>Tracheophyta</taxon>
        <taxon>Spermatophyta</taxon>
        <taxon>Magnoliopsida</taxon>
        <taxon>eudicotyledons</taxon>
        <taxon>Gunneridae</taxon>
        <taxon>Pentapetalae</taxon>
        <taxon>rosids</taxon>
        <taxon>fabids</taxon>
        <taxon>Malpighiales</taxon>
        <taxon>Rhizophoraceae</taxon>
        <taxon>Rhizophora</taxon>
    </lineage>
</organism>
<proteinExistence type="predicted"/>
<reference evidence="1" key="1">
    <citation type="submission" date="2018-02" db="EMBL/GenBank/DDBJ databases">
        <title>Rhizophora mucronata_Transcriptome.</title>
        <authorList>
            <person name="Meera S.P."/>
            <person name="Sreeshan A."/>
            <person name="Augustine A."/>
        </authorList>
    </citation>
    <scope>NUCLEOTIDE SEQUENCE</scope>
    <source>
        <tissue evidence="1">Leaf</tissue>
    </source>
</reference>